<evidence type="ECO:0000256" key="1">
    <source>
        <dbReference type="SAM" id="Phobius"/>
    </source>
</evidence>
<evidence type="ECO:0000313" key="2">
    <source>
        <dbReference type="EMBL" id="GAA0872041.1"/>
    </source>
</evidence>
<gene>
    <name evidence="2" type="ORF">GCM10009117_11880</name>
</gene>
<name>A0ABN1MFV3_9FLAO</name>
<accession>A0ABN1MFV3</accession>
<dbReference type="EMBL" id="BAAAFG010000013">
    <property type="protein sequence ID" value="GAA0872041.1"/>
    <property type="molecule type" value="Genomic_DNA"/>
</dbReference>
<feature type="transmembrane region" description="Helical" evidence="1">
    <location>
        <begin position="217"/>
        <end position="235"/>
    </location>
</feature>
<dbReference type="Proteomes" id="UP001500507">
    <property type="component" value="Unassembled WGS sequence"/>
</dbReference>
<keyword evidence="3" id="KW-1185">Reference proteome</keyword>
<keyword evidence="1" id="KW-0812">Transmembrane</keyword>
<reference evidence="2 3" key="1">
    <citation type="journal article" date="2019" name="Int. J. Syst. Evol. Microbiol.">
        <title>The Global Catalogue of Microorganisms (GCM) 10K type strain sequencing project: providing services to taxonomists for standard genome sequencing and annotation.</title>
        <authorList>
            <consortium name="The Broad Institute Genomics Platform"/>
            <consortium name="The Broad Institute Genome Sequencing Center for Infectious Disease"/>
            <person name="Wu L."/>
            <person name="Ma J."/>
        </authorList>
    </citation>
    <scope>NUCLEOTIDE SEQUENCE [LARGE SCALE GENOMIC DNA]</scope>
    <source>
        <strain evidence="2 3">JCM 16082</strain>
    </source>
</reference>
<comment type="caution">
    <text evidence="2">The sequence shown here is derived from an EMBL/GenBank/DDBJ whole genome shotgun (WGS) entry which is preliminary data.</text>
</comment>
<keyword evidence="1" id="KW-1133">Transmembrane helix</keyword>
<feature type="transmembrane region" description="Helical" evidence="1">
    <location>
        <begin position="139"/>
        <end position="164"/>
    </location>
</feature>
<feature type="transmembrane region" description="Helical" evidence="1">
    <location>
        <begin position="247"/>
        <end position="266"/>
    </location>
</feature>
<evidence type="ECO:0000313" key="3">
    <source>
        <dbReference type="Proteomes" id="UP001500507"/>
    </source>
</evidence>
<dbReference type="RefSeq" id="WP_343764862.1">
    <property type="nucleotide sequence ID" value="NZ_BAAAFG010000013.1"/>
</dbReference>
<proteinExistence type="predicted"/>
<organism evidence="2 3">
    <name type="scientific">Gangjinia marincola</name>
    <dbReference type="NCBI Taxonomy" id="578463"/>
    <lineage>
        <taxon>Bacteria</taxon>
        <taxon>Pseudomonadati</taxon>
        <taxon>Bacteroidota</taxon>
        <taxon>Flavobacteriia</taxon>
        <taxon>Flavobacteriales</taxon>
        <taxon>Flavobacteriaceae</taxon>
        <taxon>Gangjinia</taxon>
    </lineage>
</organism>
<feature type="transmembrane region" description="Helical" evidence="1">
    <location>
        <begin position="57"/>
        <end position="77"/>
    </location>
</feature>
<keyword evidence="1" id="KW-0472">Membrane</keyword>
<protein>
    <submittedName>
        <fullName evidence="2">Uncharacterized protein</fullName>
    </submittedName>
</protein>
<feature type="transmembrane region" description="Helical" evidence="1">
    <location>
        <begin position="176"/>
        <end position="197"/>
    </location>
</feature>
<sequence length="442" mass="51263">MEQNYKSEKFKKWLDNLQQESWQLELIISGFAIFGLFEIHDQIPVLTQKWFDKSDSTVFQVLISNFYTVALISWYILTTSLLVHLVLRGLWIGALGLRYVSGDIDFTSLNYNDKFTNYLKKRIGSYDKYISILEDYCSLLFALSFLLIFIFISFFTLLIIPSLFIAITTNVLAKNVLNFVIAPIIVTYFLLGLFILIDFLGNGILKKKHFISKIYFPIYKLFSYISLSFIYRPLLYNFLDFKSGRKILIGVLLAFILVVVAGTTYINESDYIVGNMSTQDEYANNANYLDQLKTERDLVSKAAINSKVITNPYLELFINYNRDIEDQLFLKNKFLKRSGKKGMNSSIHITFNAKSIESPDSIPSLKRYLQEFENLITTTIDNDTIYGDFVVTNKNNEQLGYETFLDISTINKGKHILNITYRNSDSTHKTIAKIPFWYYPDN</sequence>